<gene>
    <name evidence="4" type="ORF">HPB51_022188</name>
</gene>
<feature type="region of interest" description="Disordered" evidence="3">
    <location>
        <begin position="306"/>
        <end position="341"/>
    </location>
</feature>
<sequence length="341" mass="37509">MCSPLALSISEETGTRRISDTDRAAGESVALGPWTRSHAGAARDDRAATRRERTPPVFARCSELTHRRCARPAGHYRQCCCDRSRSRASASAAQFAALFFSGFWSAAIGRLARKGASLLPRSRQAECVITPKTTSWASRYRVQNRMELFSNARGLRYDRLDADRDVVCCAEPTAEPRAPGLCPEQPLKVVLVGDNRCGKTALANRFVSDVFTTGPWHTTLCGHYRTKDASVVLLCFNVGVPESLHNVIHKWQPEVRQHCPGASLLLIGCQSDARMVQRGGCVSADEALTWASRLGAVAYVGDERPGRTSKRARCLEGGRAGRSRTRPPRRQELPRRVPLAP</sequence>
<organism evidence="4 5">
    <name type="scientific">Rhipicephalus microplus</name>
    <name type="common">Cattle tick</name>
    <name type="synonym">Boophilus microplus</name>
    <dbReference type="NCBI Taxonomy" id="6941"/>
    <lineage>
        <taxon>Eukaryota</taxon>
        <taxon>Metazoa</taxon>
        <taxon>Ecdysozoa</taxon>
        <taxon>Arthropoda</taxon>
        <taxon>Chelicerata</taxon>
        <taxon>Arachnida</taxon>
        <taxon>Acari</taxon>
        <taxon>Parasitiformes</taxon>
        <taxon>Ixodida</taxon>
        <taxon>Ixodoidea</taxon>
        <taxon>Ixodidae</taxon>
        <taxon>Rhipicephalinae</taxon>
        <taxon>Rhipicephalus</taxon>
        <taxon>Boophilus</taxon>
    </lineage>
</organism>
<dbReference type="EMBL" id="JABSTU010000001">
    <property type="protein sequence ID" value="KAH8042380.1"/>
    <property type="molecule type" value="Genomic_DNA"/>
</dbReference>
<evidence type="ECO:0000256" key="3">
    <source>
        <dbReference type="SAM" id="MobiDB-lite"/>
    </source>
</evidence>
<keyword evidence="2" id="KW-0342">GTP-binding</keyword>
<comment type="caution">
    <text evidence="4">The sequence shown here is derived from an EMBL/GenBank/DDBJ whole genome shotgun (WGS) entry which is preliminary data.</text>
</comment>
<reference evidence="4" key="1">
    <citation type="journal article" date="2020" name="Cell">
        <title>Large-Scale Comparative Analyses of Tick Genomes Elucidate Their Genetic Diversity and Vector Capacities.</title>
        <authorList>
            <consortium name="Tick Genome and Microbiome Consortium (TIGMIC)"/>
            <person name="Jia N."/>
            <person name="Wang J."/>
            <person name="Shi W."/>
            <person name="Du L."/>
            <person name="Sun Y."/>
            <person name="Zhan W."/>
            <person name="Jiang J.F."/>
            <person name="Wang Q."/>
            <person name="Zhang B."/>
            <person name="Ji P."/>
            <person name="Bell-Sakyi L."/>
            <person name="Cui X.M."/>
            <person name="Yuan T.T."/>
            <person name="Jiang B.G."/>
            <person name="Yang W.F."/>
            <person name="Lam T.T."/>
            <person name="Chang Q.C."/>
            <person name="Ding S.J."/>
            <person name="Wang X.J."/>
            <person name="Zhu J.G."/>
            <person name="Ruan X.D."/>
            <person name="Zhao L."/>
            <person name="Wei J.T."/>
            <person name="Ye R.Z."/>
            <person name="Que T.C."/>
            <person name="Du C.H."/>
            <person name="Zhou Y.H."/>
            <person name="Cheng J.X."/>
            <person name="Dai P.F."/>
            <person name="Guo W.B."/>
            <person name="Han X.H."/>
            <person name="Huang E.J."/>
            <person name="Li L.F."/>
            <person name="Wei W."/>
            <person name="Gao Y.C."/>
            <person name="Liu J.Z."/>
            <person name="Shao H.Z."/>
            <person name="Wang X."/>
            <person name="Wang C.C."/>
            <person name="Yang T.C."/>
            <person name="Huo Q.B."/>
            <person name="Li W."/>
            <person name="Chen H.Y."/>
            <person name="Chen S.E."/>
            <person name="Zhou L.G."/>
            <person name="Ni X.B."/>
            <person name="Tian J.H."/>
            <person name="Sheng Y."/>
            <person name="Liu T."/>
            <person name="Pan Y.S."/>
            <person name="Xia L.Y."/>
            <person name="Li J."/>
            <person name="Zhao F."/>
            <person name="Cao W.C."/>
        </authorList>
    </citation>
    <scope>NUCLEOTIDE SEQUENCE</scope>
    <source>
        <strain evidence="4">Rmic-2018</strain>
    </source>
</reference>
<keyword evidence="1" id="KW-0547">Nucleotide-binding</keyword>
<reference evidence="4" key="2">
    <citation type="submission" date="2021-09" db="EMBL/GenBank/DDBJ databases">
        <authorList>
            <person name="Jia N."/>
            <person name="Wang J."/>
            <person name="Shi W."/>
            <person name="Du L."/>
            <person name="Sun Y."/>
            <person name="Zhan W."/>
            <person name="Jiang J."/>
            <person name="Wang Q."/>
            <person name="Zhang B."/>
            <person name="Ji P."/>
            <person name="Sakyi L.B."/>
            <person name="Cui X."/>
            <person name="Yuan T."/>
            <person name="Jiang B."/>
            <person name="Yang W."/>
            <person name="Lam T.T.-Y."/>
            <person name="Chang Q."/>
            <person name="Ding S."/>
            <person name="Wang X."/>
            <person name="Zhu J."/>
            <person name="Ruan X."/>
            <person name="Zhao L."/>
            <person name="Wei J."/>
            <person name="Que T."/>
            <person name="Du C."/>
            <person name="Cheng J."/>
            <person name="Dai P."/>
            <person name="Han X."/>
            <person name="Huang E."/>
            <person name="Gao Y."/>
            <person name="Liu J."/>
            <person name="Shao H."/>
            <person name="Ye R."/>
            <person name="Li L."/>
            <person name="Wei W."/>
            <person name="Wang X."/>
            <person name="Wang C."/>
            <person name="Huo Q."/>
            <person name="Li W."/>
            <person name="Guo W."/>
            <person name="Chen H."/>
            <person name="Chen S."/>
            <person name="Zhou L."/>
            <person name="Zhou L."/>
            <person name="Ni X."/>
            <person name="Tian J."/>
            <person name="Zhou Y."/>
            <person name="Sheng Y."/>
            <person name="Liu T."/>
            <person name="Pan Y."/>
            <person name="Xia L."/>
            <person name="Li J."/>
            <person name="Zhao F."/>
            <person name="Cao W."/>
        </authorList>
    </citation>
    <scope>NUCLEOTIDE SEQUENCE</scope>
    <source>
        <strain evidence="4">Rmic-2018</strain>
        <tissue evidence="4">Larvae</tissue>
    </source>
</reference>
<dbReference type="Pfam" id="PF00071">
    <property type="entry name" value="Ras"/>
    <property type="match status" value="1"/>
</dbReference>
<dbReference type="GO" id="GO:0003006">
    <property type="term" value="P:developmental process involved in reproduction"/>
    <property type="evidence" value="ECO:0007669"/>
    <property type="project" value="UniProtKB-ARBA"/>
</dbReference>
<dbReference type="GO" id="GO:0035099">
    <property type="term" value="P:hemocyte migration"/>
    <property type="evidence" value="ECO:0007669"/>
    <property type="project" value="UniProtKB-ARBA"/>
</dbReference>
<dbReference type="GO" id="GO:0001667">
    <property type="term" value="P:ameboidal-type cell migration"/>
    <property type="evidence" value="ECO:0007669"/>
    <property type="project" value="UniProtKB-ARBA"/>
</dbReference>
<evidence type="ECO:0000313" key="5">
    <source>
        <dbReference type="Proteomes" id="UP000821866"/>
    </source>
</evidence>
<accession>A0A9J6F8H7</accession>
<dbReference type="InterPro" id="IPR001806">
    <property type="entry name" value="Small_GTPase"/>
</dbReference>
<dbReference type="GO" id="GO:0003924">
    <property type="term" value="F:GTPase activity"/>
    <property type="evidence" value="ECO:0007669"/>
    <property type="project" value="InterPro"/>
</dbReference>
<dbReference type="SMART" id="SM00174">
    <property type="entry name" value="RHO"/>
    <property type="match status" value="1"/>
</dbReference>
<proteinExistence type="predicted"/>
<dbReference type="SUPFAM" id="SSF52540">
    <property type="entry name" value="P-loop containing nucleoside triphosphate hydrolases"/>
    <property type="match status" value="1"/>
</dbReference>
<dbReference type="SMART" id="SM00175">
    <property type="entry name" value="RAB"/>
    <property type="match status" value="1"/>
</dbReference>
<dbReference type="InterPro" id="IPR027417">
    <property type="entry name" value="P-loop_NTPase"/>
</dbReference>
<evidence type="ECO:0000313" key="4">
    <source>
        <dbReference type="EMBL" id="KAH8042380.1"/>
    </source>
</evidence>
<dbReference type="AlphaFoldDB" id="A0A9J6F8H7"/>
<dbReference type="PRINTS" id="PR00449">
    <property type="entry name" value="RASTRNSFRMNG"/>
</dbReference>
<dbReference type="GO" id="GO:0035006">
    <property type="term" value="P:melanization defense response"/>
    <property type="evidence" value="ECO:0007669"/>
    <property type="project" value="UniProtKB-ARBA"/>
</dbReference>
<protein>
    <submittedName>
        <fullName evidence="4">Uncharacterized protein</fullName>
    </submittedName>
</protein>
<dbReference type="VEuPathDB" id="VectorBase:LOC119187329"/>
<feature type="compositionally biased region" description="Basic and acidic residues" evidence="3">
    <location>
        <begin position="13"/>
        <end position="24"/>
    </location>
</feature>
<keyword evidence="5" id="KW-1185">Reference proteome</keyword>
<feature type="region of interest" description="Disordered" evidence="3">
    <location>
        <begin position="1"/>
        <end position="24"/>
    </location>
</feature>
<dbReference type="Gene3D" id="3.40.50.300">
    <property type="entry name" value="P-loop containing nucleotide triphosphate hydrolases"/>
    <property type="match status" value="1"/>
</dbReference>
<dbReference type="InterPro" id="IPR003578">
    <property type="entry name" value="Small_GTPase_Rho"/>
</dbReference>
<evidence type="ECO:0000256" key="1">
    <source>
        <dbReference type="ARBA" id="ARBA00022741"/>
    </source>
</evidence>
<dbReference type="GO" id="GO:0005525">
    <property type="term" value="F:GTP binding"/>
    <property type="evidence" value="ECO:0007669"/>
    <property type="project" value="UniProtKB-KW"/>
</dbReference>
<dbReference type="PANTHER" id="PTHR24072">
    <property type="entry name" value="RHO FAMILY GTPASE"/>
    <property type="match status" value="1"/>
</dbReference>
<evidence type="ECO:0000256" key="2">
    <source>
        <dbReference type="ARBA" id="ARBA00023134"/>
    </source>
</evidence>
<name>A0A9J6F8H7_RHIMP</name>
<dbReference type="GO" id="GO:0007264">
    <property type="term" value="P:small GTPase-mediated signal transduction"/>
    <property type="evidence" value="ECO:0007669"/>
    <property type="project" value="InterPro"/>
</dbReference>
<dbReference type="Proteomes" id="UP000821866">
    <property type="component" value="Chromosome 1"/>
</dbReference>
<dbReference type="GO" id="GO:0022412">
    <property type="term" value="P:cellular process involved in reproduction in multicellular organism"/>
    <property type="evidence" value="ECO:0007669"/>
    <property type="project" value="UniProtKB-ARBA"/>
</dbReference>